<gene>
    <name evidence="1" type="ORF">BU26DRAFT_310600</name>
</gene>
<evidence type="ECO:0000313" key="2">
    <source>
        <dbReference type="Proteomes" id="UP000800094"/>
    </source>
</evidence>
<dbReference type="Proteomes" id="UP000800094">
    <property type="component" value="Unassembled WGS sequence"/>
</dbReference>
<reference evidence="1" key="1">
    <citation type="journal article" date="2020" name="Stud. Mycol.">
        <title>101 Dothideomycetes genomes: a test case for predicting lifestyles and emergence of pathogens.</title>
        <authorList>
            <person name="Haridas S."/>
            <person name="Albert R."/>
            <person name="Binder M."/>
            <person name="Bloem J."/>
            <person name="Labutti K."/>
            <person name="Salamov A."/>
            <person name="Andreopoulos B."/>
            <person name="Baker S."/>
            <person name="Barry K."/>
            <person name="Bills G."/>
            <person name="Bluhm B."/>
            <person name="Cannon C."/>
            <person name="Castanera R."/>
            <person name="Culley D."/>
            <person name="Daum C."/>
            <person name="Ezra D."/>
            <person name="Gonzalez J."/>
            <person name="Henrissat B."/>
            <person name="Kuo A."/>
            <person name="Liang C."/>
            <person name="Lipzen A."/>
            <person name="Lutzoni F."/>
            <person name="Magnuson J."/>
            <person name="Mondo S."/>
            <person name="Nolan M."/>
            <person name="Ohm R."/>
            <person name="Pangilinan J."/>
            <person name="Park H.-J."/>
            <person name="Ramirez L."/>
            <person name="Alfaro M."/>
            <person name="Sun H."/>
            <person name="Tritt A."/>
            <person name="Yoshinaga Y."/>
            <person name="Zwiers L.-H."/>
            <person name="Turgeon B."/>
            <person name="Goodwin S."/>
            <person name="Spatafora J."/>
            <person name="Crous P."/>
            <person name="Grigoriev I."/>
        </authorList>
    </citation>
    <scope>NUCLEOTIDE SEQUENCE</scope>
    <source>
        <strain evidence="1">CBS 122368</strain>
    </source>
</reference>
<proteinExistence type="predicted"/>
<sequence length="212" mass="24035">MREALRLSVHLKNTTATNYFLRQTCRSRTSTRGAAAVNGRSPAGSLGSCVSGRSAKTTRMHRNPFAPAARCMLSFQWPTVSGPRYRARNLLTAHKYSLTSRCPSFLTSLKPIYELKSFDHPVVHSLHLTNTIINNTHRPPTLFELFHFKFYTLISQNARLHCCCYRLRRRCGPRLRAIRLRSGVFVYPGVHPSRLYAGPELDSCLHSSGLYP</sequence>
<dbReference type="EMBL" id="ML987195">
    <property type="protein sequence ID" value="KAF2249020.1"/>
    <property type="molecule type" value="Genomic_DNA"/>
</dbReference>
<evidence type="ECO:0000313" key="1">
    <source>
        <dbReference type="EMBL" id="KAF2249020.1"/>
    </source>
</evidence>
<dbReference type="RefSeq" id="XP_033684024.1">
    <property type="nucleotide sequence ID" value="XM_033821907.1"/>
</dbReference>
<keyword evidence="2" id="KW-1185">Reference proteome</keyword>
<organism evidence="1 2">
    <name type="scientific">Trematosphaeria pertusa</name>
    <dbReference type="NCBI Taxonomy" id="390896"/>
    <lineage>
        <taxon>Eukaryota</taxon>
        <taxon>Fungi</taxon>
        <taxon>Dikarya</taxon>
        <taxon>Ascomycota</taxon>
        <taxon>Pezizomycotina</taxon>
        <taxon>Dothideomycetes</taxon>
        <taxon>Pleosporomycetidae</taxon>
        <taxon>Pleosporales</taxon>
        <taxon>Massarineae</taxon>
        <taxon>Trematosphaeriaceae</taxon>
        <taxon>Trematosphaeria</taxon>
    </lineage>
</organism>
<dbReference type="GeneID" id="54575237"/>
<dbReference type="AlphaFoldDB" id="A0A6A6IHH4"/>
<name>A0A6A6IHH4_9PLEO</name>
<accession>A0A6A6IHH4</accession>
<protein>
    <submittedName>
        <fullName evidence="1">Uncharacterized protein</fullName>
    </submittedName>
</protein>